<name>A0ABV2BX30_9GAMM</name>
<proteinExistence type="inferred from homology"/>
<accession>A0ABV2BX30</accession>
<dbReference type="Proteomes" id="UP001548189">
    <property type="component" value="Unassembled WGS sequence"/>
</dbReference>
<evidence type="ECO:0000313" key="2">
    <source>
        <dbReference type="Proteomes" id="UP001548189"/>
    </source>
</evidence>
<dbReference type="Pfam" id="PF01809">
    <property type="entry name" value="YidD"/>
    <property type="match status" value="1"/>
</dbReference>
<gene>
    <name evidence="1" type="primary">yidD</name>
    <name evidence="1" type="ORF">ABVT43_15300</name>
</gene>
<evidence type="ECO:0000313" key="1">
    <source>
        <dbReference type="EMBL" id="MET1256506.1"/>
    </source>
</evidence>
<sequence>MQIILIALIRLYQKTLSLFIGGECRFYPTCSSYAIEAIQKHGSVRGSWLMIKRILRCHPLNPGGIDPVPDSLDCRHKH</sequence>
<organism evidence="1 2">
    <name type="scientific">Aliikangiella maris</name>
    <dbReference type="NCBI Taxonomy" id="3162458"/>
    <lineage>
        <taxon>Bacteria</taxon>
        <taxon>Pseudomonadati</taxon>
        <taxon>Pseudomonadota</taxon>
        <taxon>Gammaproteobacteria</taxon>
        <taxon>Oceanospirillales</taxon>
        <taxon>Pleioneaceae</taxon>
        <taxon>Aliikangiella</taxon>
    </lineage>
</organism>
<keyword evidence="2" id="KW-1185">Reference proteome</keyword>
<dbReference type="EMBL" id="JBEVCJ010000022">
    <property type="protein sequence ID" value="MET1256506.1"/>
    <property type="molecule type" value="Genomic_DNA"/>
</dbReference>
<dbReference type="HAMAP" id="MF_00386">
    <property type="entry name" value="UPF0161_YidD"/>
    <property type="match status" value="1"/>
</dbReference>
<reference evidence="1 2" key="1">
    <citation type="submission" date="2024-06" db="EMBL/GenBank/DDBJ databases">
        <authorList>
            <person name="Li F."/>
        </authorList>
    </citation>
    <scope>NUCLEOTIDE SEQUENCE [LARGE SCALE GENOMIC DNA]</scope>
    <source>
        <strain evidence="1 2">GXAS 311</strain>
    </source>
</reference>
<protein>
    <submittedName>
        <fullName evidence="1">Membrane protein insertion efficiency factor YidD</fullName>
    </submittedName>
</protein>
<dbReference type="PANTHER" id="PTHR33383:SF1">
    <property type="entry name" value="MEMBRANE PROTEIN INSERTION EFFICIENCY FACTOR-RELATED"/>
    <property type="match status" value="1"/>
</dbReference>
<dbReference type="NCBIfam" id="TIGR00278">
    <property type="entry name" value="membrane protein insertion efficiency factor YidD"/>
    <property type="match status" value="1"/>
</dbReference>
<dbReference type="SMART" id="SM01234">
    <property type="entry name" value="Haemolytic"/>
    <property type="match status" value="1"/>
</dbReference>
<dbReference type="PANTHER" id="PTHR33383">
    <property type="entry name" value="MEMBRANE PROTEIN INSERTION EFFICIENCY FACTOR-RELATED"/>
    <property type="match status" value="1"/>
</dbReference>
<comment type="caution">
    <text evidence="1">The sequence shown here is derived from an EMBL/GenBank/DDBJ whole genome shotgun (WGS) entry which is preliminary data.</text>
</comment>
<dbReference type="InterPro" id="IPR002696">
    <property type="entry name" value="Membr_insert_effic_factor_YidD"/>
</dbReference>